<evidence type="ECO:0000313" key="1">
    <source>
        <dbReference type="EMBL" id="RTX73797.1"/>
    </source>
</evidence>
<gene>
    <name evidence="1" type="ORF">CD117_04205</name>
</gene>
<evidence type="ECO:0000313" key="2">
    <source>
        <dbReference type="Proteomes" id="UP000274792"/>
    </source>
</evidence>
<comment type="caution">
    <text evidence="1">The sequence shown here is derived from an EMBL/GenBank/DDBJ whole genome shotgun (WGS) entry which is preliminary data.</text>
</comment>
<accession>A0AAJ4SIQ1</accession>
<reference evidence="1 2" key="1">
    <citation type="submission" date="2018-10" db="EMBL/GenBank/DDBJ databases">
        <title>A collection Staphylococci species genome sequencing.</title>
        <authorList>
            <person name="Cole K."/>
        </authorList>
    </citation>
    <scope>NUCLEOTIDE SEQUENCE [LARGE SCALE GENOMIC DNA]</scope>
    <source>
        <strain evidence="2">NCTC 12218</strain>
    </source>
</reference>
<sequence>MRNTLGDLNNHLFAQLERLSDEDIKGEELREEVNRSKAIMGIAKNIIDNGSLVLESQKFIDEKFNDNGSLPKILDGGNNV</sequence>
<name>A0AAJ4SIQ1_MAMSC</name>
<dbReference type="AlphaFoldDB" id="A0AAJ4SIQ1"/>
<dbReference type="EMBL" id="RXWV01000023">
    <property type="protein sequence ID" value="RTX73797.1"/>
    <property type="molecule type" value="Genomic_DNA"/>
</dbReference>
<dbReference type="Proteomes" id="UP000274792">
    <property type="component" value="Unassembled WGS sequence"/>
</dbReference>
<proteinExistence type="predicted"/>
<dbReference type="RefSeq" id="WP_126476837.1">
    <property type="nucleotide sequence ID" value="NZ_RXWV01000023.1"/>
</dbReference>
<organism evidence="1 2">
    <name type="scientific">Mammaliicoccus sciuri</name>
    <name type="common">Staphylococcus sciuri</name>
    <dbReference type="NCBI Taxonomy" id="1296"/>
    <lineage>
        <taxon>Bacteria</taxon>
        <taxon>Bacillati</taxon>
        <taxon>Bacillota</taxon>
        <taxon>Bacilli</taxon>
        <taxon>Bacillales</taxon>
        <taxon>Staphylococcaceae</taxon>
        <taxon>Mammaliicoccus</taxon>
    </lineage>
</organism>
<protein>
    <recommendedName>
        <fullName evidence="3">Phage protein</fullName>
    </recommendedName>
</protein>
<evidence type="ECO:0008006" key="3">
    <source>
        <dbReference type="Google" id="ProtNLM"/>
    </source>
</evidence>